<dbReference type="OrthoDB" id="6278596at2759"/>
<evidence type="ECO:0000259" key="2">
    <source>
        <dbReference type="Pfam" id="PF11817"/>
    </source>
</evidence>
<evidence type="ECO:0000313" key="4">
    <source>
        <dbReference type="Proteomes" id="UP000761534"/>
    </source>
</evidence>
<dbReference type="Pfam" id="PF07919">
    <property type="entry name" value="Gryzun"/>
    <property type="match status" value="1"/>
</dbReference>
<name>A0A642V431_9ASCO</name>
<feature type="domain" description="Trafficking protein particle complex subunit 11" evidence="2">
    <location>
        <begin position="191"/>
        <end position="302"/>
    </location>
</feature>
<feature type="domain" description="Trafficking protein particle complex subunit 11" evidence="2">
    <location>
        <begin position="319"/>
        <end position="411"/>
    </location>
</feature>
<accession>A0A642V431</accession>
<dbReference type="PANTHER" id="PTHR14374:SF0">
    <property type="entry name" value="TRAFFICKING PROTEIN PARTICLE COMPLEX SUBUNIT 11"/>
    <property type="match status" value="1"/>
</dbReference>
<evidence type="ECO:0000313" key="3">
    <source>
        <dbReference type="EMBL" id="KAA8912934.1"/>
    </source>
</evidence>
<dbReference type="VEuPathDB" id="FungiDB:TRICI_003316"/>
<dbReference type="InterPro" id="IPR021773">
    <property type="entry name" value="TPC11"/>
</dbReference>
<evidence type="ECO:0000259" key="1">
    <source>
        <dbReference type="Pfam" id="PF07919"/>
    </source>
</evidence>
<dbReference type="Pfam" id="PF11817">
    <property type="entry name" value="Foie-gras_1"/>
    <property type="match status" value="2"/>
</dbReference>
<dbReference type="EMBL" id="SWFS01000245">
    <property type="protein sequence ID" value="KAA8912934.1"/>
    <property type="molecule type" value="Genomic_DNA"/>
</dbReference>
<reference evidence="3" key="1">
    <citation type="journal article" date="2019" name="G3 (Bethesda)">
        <title>Genome Assemblies of Two Rare Opportunistic Yeast Pathogens: Diutina rugosa (syn. Candida rugosa) and Trichomonascus ciferrii (syn. Candida ciferrii).</title>
        <authorList>
            <person name="Mixao V."/>
            <person name="Saus E."/>
            <person name="Hansen A.P."/>
            <person name="Lass-Florl C."/>
            <person name="Gabaldon T."/>
        </authorList>
    </citation>
    <scope>NUCLEOTIDE SEQUENCE</scope>
    <source>
        <strain evidence="3">CBS 4856</strain>
    </source>
</reference>
<organism evidence="3 4">
    <name type="scientific">Trichomonascus ciferrii</name>
    <dbReference type="NCBI Taxonomy" id="44093"/>
    <lineage>
        <taxon>Eukaryota</taxon>
        <taxon>Fungi</taxon>
        <taxon>Dikarya</taxon>
        <taxon>Ascomycota</taxon>
        <taxon>Saccharomycotina</taxon>
        <taxon>Dipodascomycetes</taxon>
        <taxon>Dipodascales</taxon>
        <taxon>Trichomonascaceae</taxon>
        <taxon>Trichomonascus</taxon>
        <taxon>Trichomonascus ciferrii complex</taxon>
    </lineage>
</organism>
<dbReference type="AlphaFoldDB" id="A0A642V431"/>
<feature type="domain" description="Gryzun putative trafficking through Golgi" evidence="1">
    <location>
        <begin position="503"/>
        <end position="966"/>
    </location>
</feature>
<evidence type="ECO:0008006" key="5">
    <source>
        <dbReference type="Google" id="ProtNLM"/>
    </source>
</evidence>
<keyword evidence="4" id="KW-1185">Reference proteome</keyword>
<protein>
    <recommendedName>
        <fullName evidence="5">Trafficking protein particle complex subunit 11 domain-containing protein</fullName>
    </recommendedName>
</protein>
<dbReference type="InterPro" id="IPR012880">
    <property type="entry name" value="Gryzun"/>
</dbReference>
<dbReference type="Proteomes" id="UP000761534">
    <property type="component" value="Unassembled WGS sequence"/>
</dbReference>
<sequence length="981" mass="109928">MTTQWIQKYLYLNPSVFVTFHELADGADADDSAVVTALNSLKIQLSKRDIRLLAVVVSNNASDDRIHQIRRATGLPPRTGLLHVPTSSTALEKETFVETVCQLAYSQALDYYNNVSKRVRRKRGMRPNAVGDESLDKSPLSSAGWDVRYCFKLAALAEFKQELDTALSAYEHTYENLLELCETNNDIPDHRMKEIQLIIDAVVYKMVKISLYIEQPNVAYRKFSLHLQAMDSLNKIKGIPSDGLESVLWRARQFSAIAQLIELTQSMAIPVDLPLAPAPDDNYPSVRLPRSGFLYLRAAELYKQALMECAGAKNEDDIKSQVTDTLKRASADFSLSDSHRRTIAYALYQMAEFALQNDDVDAAFNGFKGALDVYKLDNWKPLQVQLLQKLQACSFKLGHADDCLKASMELQASGDDPDSLASAIEKLNLNDEPLEGSFSPLRAQFAFETPSFNIGLPANAQLCLIPEKGNWTLDKITLDLGENMGEVVIFHNEQENKEGGLVNFEGQEGSASLKFMGSAKMIQITQYPKKLGIVELRGIRGEMKLGTKPYTFSIPLIPLTGRSSISWLRNGRWMHRNNPNPTKAEIAPRPAKIKLSTNPASLGSVSAGELMVMNVVVDNQEREEISLKLEARVKTAEDKLVKIAWGEVPSEDGGATISDLKQEKGITEYPFSFQVPFAGASGISVEFFASYFLPHDEAEIKEAMSLSILVSKPFRVNFDVTPRVHPDPWGSTFIPEDFSSLAHAPLISKRWDLSASLLFLGEGQVEITGTSLDVKPGNEEEAKCTIADKPQDATSTLHNNEGMKLCYSFDTCRNSSKEIRTVSAEAYLKVQWRRKGAKHTNEYHIPVVRLNLPLHEPRVILDHEWIDEKYLRLMYYIENATNHILTYSISMGSSSIFAFQGPKHKSLRVLPFTRRKIEFVCLPLSLSTKDPLRLPQLKIHDTYYKRTLVVIPANRLLRSDRTDIFVPNPNASHDPPPPNNN</sequence>
<dbReference type="PANTHER" id="PTHR14374">
    <property type="entry name" value="FOIE GRAS"/>
    <property type="match status" value="1"/>
</dbReference>
<proteinExistence type="predicted"/>
<gene>
    <name evidence="3" type="ORF">TRICI_003316</name>
</gene>
<comment type="caution">
    <text evidence="3">The sequence shown here is derived from an EMBL/GenBank/DDBJ whole genome shotgun (WGS) entry which is preliminary data.</text>
</comment>